<dbReference type="Gene3D" id="3.60.10.10">
    <property type="entry name" value="Endonuclease/exonuclease/phosphatase"/>
    <property type="match status" value="1"/>
</dbReference>
<gene>
    <name evidence="2" type="ORF">A9R00_00580</name>
</gene>
<proteinExistence type="predicted"/>
<evidence type="ECO:0000313" key="3">
    <source>
        <dbReference type="Proteomes" id="UP000227088"/>
    </source>
</evidence>
<dbReference type="InterPro" id="IPR036691">
    <property type="entry name" value="Endo/exonu/phosph_ase_sf"/>
</dbReference>
<evidence type="ECO:0000313" key="2">
    <source>
        <dbReference type="EMBL" id="OUS41509.1"/>
    </source>
</evidence>
<dbReference type="EMBL" id="MABE01000038">
    <property type="protein sequence ID" value="OUS41509.1"/>
    <property type="molecule type" value="Genomic_DNA"/>
</dbReference>
<feature type="non-terminal residue" evidence="2">
    <location>
        <position position="1"/>
    </location>
</feature>
<reference evidence="3" key="1">
    <citation type="journal article" date="2017" name="Proc. Natl. Acad. Sci. U.S.A.">
        <title>Simulation of Deepwater Horizon oil plume reveals substrate specialization within a complex community of hydrocarbon degraders.</title>
        <authorList>
            <person name="Hu P."/>
            <person name="Dubinsky E.A."/>
            <person name="Probst A.J."/>
            <person name="Wang J."/>
            <person name="Sieber C.M.K."/>
            <person name="Tom L.M."/>
            <person name="Gardinali P."/>
            <person name="Banfield J.F."/>
            <person name="Atlas R.M."/>
            <person name="Andersen G.L."/>
        </authorList>
    </citation>
    <scope>NUCLEOTIDE SEQUENCE [LARGE SCALE GENOMIC DNA]</scope>
</reference>
<feature type="domain" description="Endonuclease/exonuclease/phosphatase" evidence="1">
    <location>
        <begin position="264"/>
        <end position="536"/>
    </location>
</feature>
<organism evidence="2 3">
    <name type="scientific">Oleispira antarctica</name>
    <dbReference type="NCBI Taxonomy" id="188908"/>
    <lineage>
        <taxon>Bacteria</taxon>
        <taxon>Pseudomonadati</taxon>
        <taxon>Pseudomonadota</taxon>
        <taxon>Gammaproteobacteria</taxon>
        <taxon>Oceanospirillales</taxon>
        <taxon>Oceanospirillaceae</taxon>
        <taxon>Oleispira</taxon>
    </lineage>
</organism>
<accession>A0A1Y5HW36</accession>
<dbReference type="InterPro" id="IPR047971">
    <property type="entry name" value="ExeM-like"/>
</dbReference>
<evidence type="ECO:0000259" key="1">
    <source>
        <dbReference type="Pfam" id="PF03372"/>
    </source>
</evidence>
<comment type="caution">
    <text evidence="2">The sequence shown here is derived from an EMBL/GenBank/DDBJ whole genome shotgun (WGS) entry which is preliminary data.</text>
</comment>
<dbReference type="Pfam" id="PF03372">
    <property type="entry name" value="Exo_endo_phos"/>
    <property type="match status" value="1"/>
</dbReference>
<dbReference type="NCBIfam" id="NF033681">
    <property type="entry name" value="ExeM_NucH_DNase"/>
    <property type="match status" value="1"/>
</dbReference>
<protein>
    <recommendedName>
        <fullName evidence="1">Endonuclease/exonuclease/phosphatase domain-containing protein</fullName>
    </recommendedName>
</protein>
<dbReference type="InterPro" id="IPR005135">
    <property type="entry name" value="Endo/exonuclease/phosphatase"/>
</dbReference>
<dbReference type="GO" id="GO:0003824">
    <property type="term" value="F:catalytic activity"/>
    <property type="evidence" value="ECO:0007669"/>
    <property type="project" value="InterPro"/>
</dbReference>
<name>A0A1Y5HW36_OLEAN</name>
<dbReference type="CDD" id="cd04486">
    <property type="entry name" value="YhcR_OBF_like"/>
    <property type="match status" value="1"/>
</dbReference>
<dbReference type="AlphaFoldDB" id="A0A1Y5HW36"/>
<dbReference type="Proteomes" id="UP000227088">
    <property type="component" value="Unassembled WGS sequence"/>
</dbReference>
<dbReference type="SUPFAM" id="SSF56219">
    <property type="entry name" value="DNase I-like"/>
    <property type="match status" value="1"/>
</dbReference>
<dbReference type="PANTHER" id="PTHR42834:SF1">
    <property type="entry name" value="ENDONUCLEASE_EXONUCLEASE_PHOSPHATASE FAMILY PROTEIN (AFU_ORTHOLOGUE AFUA_3G09210)"/>
    <property type="match status" value="1"/>
</dbReference>
<dbReference type="PANTHER" id="PTHR42834">
    <property type="entry name" value="ENDONUCLEASE/EXONUCLEASE/PHOSPHATASE FAMILY PROTEIN (AFU_ORTHOLOGUE AFUA_3G09210)"/>
    <property type="match status" value="1"/>
</dbReference>
<sequence length="545" mass="60499">GFWLQQEASLYSNEGSITGHSQGIFIFQKKAKVKRGQRVRLLAQVAEYHNLTEFKRVKVLKTCARNQPVPAAVSLTLPVKSLAELEALEGMRVSINQPLLVSDLFGTGYGLGNHGQFAVSSDLHFQPTELFTVQELRSGTAPVMDKKLDYLLVDDGHSALFPKFIPFPNSAGFSANNPLRIADGINQLSGVLHSYGEHYILIPDAASNIRIESHARSKQPKVSLQANLLIASMNLQNYFNGSPSSFKQRNVGFPTSRGAKSYSAFVLQTQKLISALAVINADVIAVMELENDGYGEHSSIADLTRALNEKFIAKQQYQYIVPKQRQLGNDEISTGILYRNKKLKSEGAAKVVDVGYSRPSLLQKFTLDKQSFYLAVNHFKSKGRPCKTEAEDVFQGHCNQARIRAALALTNFIKYEVEPESPVLIVGDLNSYSKEDPLLVLKEAGYKNLNSIASLNLAASKFSSNASFSYSYQGYLGNLDHALVNDAMLPFIRSIDHWHINSVEDELLNYHTEDNGQSYPSIDHYAEPDAYRTSDHDPLVIGIEF</sequence>